<dbReference type="PANTHER" id="PTHR38600:SF1">
    <property type="entry name" value="TRANSCRIPTIONAL REGULATORY PROTEIN"/>
    <property type="match status" value="1"/>
</dbReference>
<protein>
    <submittedName>
        <fullName evidence="2">Transcriptional regulator ArsR family</fullName>
    </submittedName>
</protein>
<evidence type="ECO:0000259" key="1">
    <source>
        <dbReference type="SMART" id="SM00418"/>
    </source>
</evidence>
<dbReference type="SUPFAM" id="SSF46785">
    <property type="entry name" value="Winged helix' DNA-binding domain"/>
    <property type="match status" value="1"/>
</dbReference>
<reference evidence="2" key="1">
    <citation type="journal article" date="2014" name="Genome Biol. Evol.">
        <title>Pangenome evidence for extensive interdomain horizontal transfer affecting lineage core and shell genes in uncultured planktonic thaumarchaeota and euryarchaeota.</title>
        <authorList>
            <person name="Deschamps P."/>
            <person name="Zivanovic Y."/>
            <person name="Moreira D."/>
            <person name="Rodriguez-Valera F."/>
            <person name="Lopez-Garcia P."/>
        </authorList>
    </citation>
    <scope>NUCLEOTIDE SEQUENCE</scope>
</reference>
<proteinExistence type="predicted"/>
<dbReference type="InterPro" id="IPR036390">
    <property type="entry name" value="WH_DNA-bd_sf"/>
</dbReference>
<dbReference type="SMART" id="SM00418">
    <property type="entry name" value="HTH_ARSR"/>
    <property type="match status" value="1"/>
</dbReference>
<dbReference type="GO" id="GO:0003700">
    <property type="term" value="F:DNA-binding transcription factor activity"/>
    <property type="evidence" value="ECO:0007669"/>
    <property type="project" value="InterPro"/>
</dbReference>
<dbReference type="PANTHER" id="PTHR38600">
    <property type="entry name" value="TRANSCRIPTIONAL REGULATORY PROTEIN"/>
    <property type="match status" value="1"/>
</dbReference>
<dbReference type="InterPro" id="IPR036388">
    <property type="entry name" value="WH-like_DNA-bd_sf"/>
</dbReference>
<feature type="domain" description="HTH arsR-type" evidence="1">
    <location>
        <begin position="38"/>
        <end position="110"/>
    </location>
</feature>
<dbReference type="CDD" id="cd00090">
    <property type="entry name" value="HTH_ARSR"/>
    <property type="match status" value="1"/>
</dbReference>
<dbReference type="Pfam" id="PF01022">
    <property type="entry name" value="HTH_5"/>
    <property type="match status" value="1"/>
</dbReference>
<name>A0A075HG68_9ARCH</name>
<dbReference type="InterPro" id="IPR011991">
    <property type="entry name" value="ArsR-like_HTH"/>
</dbReference>
<organism evidence="2">
    <name type="scientific">uncultured marine thaumarchaeote KM3_66_E12</name>
    <dbReference type="NCBI Taxonomy" id="1456229"/>
    <lineage>
        <taxon>Archaea</taxon>
        <taxon>Nitrososphaerota</taxon>
        <taxon>environmental samples</taxon>
    </lineage>
</organism>
<dbReference type="Gene3D" id="1.10.10.10">
    <property type="entry name" value="Winged helix-like DNA-binding domain superfamily/Winged helix DNA-binding domain"/>
    <property type="match status" value="1"/>
</dbReference>
<accession>A0A075HG68</accession>
<dbReference type="EMBL" id="KF900995">
    <property type="protein sequence ID" value="AIF14205.1"/>
    <property type="molecule type" value="Genomic_DNA"/>
</dbReference>
<dbReference type="InterPro" id="IPR001845">
    <property type="entry name" value="HTH_ArsR_DNA-bd_dom"/>
</dbReference>
<sequence>MADCKNRYDVYLQDEVFCTMVDEKYARRLFQFLLLGSRGGPSRIKIIHAIINSPLNTNQLAKEVGLDFKAVQHHLKVLTKNNMVVTMGEKYNVVYFPSPLLDESMDAFNDIVSRVKEK</sequence>
<evidence type="ECO:0000313" key="2">
    <source>
        <dbReference type="EMBL" id="AIF14205.1"/>
    </source>
</evidence>
<dbReference type="AlphaFoldDB" id="A0A075HG68"/>